<feature type="domain" description="Streptococcal pilin isopeptide linkage" evidence="8">
    <location>
        <begin position="50"/>
        <end position="136"/>
    </location>
</feature>
<dbReference type="Gene3D" id="2.60.40.3050">
    <property type="match status" value="1"/>
</dbReference>
<evidence type="ECO:0000313" key="10">
    <source>
        <dbReference type="Proteomes" id="UP000054078"/>
    </source>
</evidence>
<evidence type="ECO:0000259" key="7">
    <source>
        <dbReference type="Pfam" id="PF00746"/>
    </source>
</evidence>
<dbReference type="STRING" id="1299998.AUL39_00435"/>
<feature type="domain" description="Gram-positive cocci surface proteins LPxTG" evidence="7">
    <location>
        <begin position="147"/>
        <end position="186"/>
    </location>
</feature>
<evidence type="ECO:0000313" key="9">
    <source>
        <dbReference type="EMBL" id="KUH58858.1"/>
    </source>
</evidence>
<accession>A0A117J514</accession>
<dbReference type="InterPro" id="IPR022464">
    <property type="entry name" value="Strep_pil_isopept_link"/>
</dbReference>
<dbReference type="NCBIfam" id="TIGR03786">
    <property type="entry name" value="strep_pil_rpt"/>
    <property type="match status" value="1"/>
</dbReference>
<keyword evidence="2" id="KW-0964">Secreted</keyword>
<name>A0A117J514_TRASO</name>
<keyword evidence="3" id="KW-0732">Signal</keyword>
<dbReference type="InterPro" id="IPR038174">
    <property type="entry name" value="Strep_pil_link_sf"/>
</dbReference>
<dbReference type="InterPro" id="IPR019931">
    <property type="entry name" value="LPXTG_anchor"/>
</dbReference>
<comment type="caution">
    <text evidence="9">The sequence shown here is derived from an EMBL/GenBank/DDBJ whole genome shotgun (WGS) entry which is preliminary data.</text>
</comment>
<evidence type="ECO:0008006" key="11">
    <source>
        <dbReference type="Google" id="ProtNLM"/>
    </source>
</evidence>
<dbReference type="OrthoDB" id="3193389at2"/>
<keyword evidence="6" id="KW-1133">Transmembrane helix</keyword>
<dbReference type="Proteomes" id="UP000054078">
    <property type="component" value="Unassembled WGS sequence"/>
</dbReference>
<keyword evidence="4" id="KW-0572">Peptidoglycan-anchor</keyword>
<feature type="transmembrane region" description="Helical" evidence="6">
    <location>
        <begin position="164"/>
        <end position="183"/>
    </location>
</feature>
<dbReference type="Pfam" id="PF12892">
    <property type="entry name" value="FctA"/>
    <property type="match status" value="1"/>
</dbReference>
<dbReference type="Pfam" id="PF00746">
    <property type="entry name" value="Gram_pos_anchor"/>
    <property type="match status" value="1"/>
</dbReference>
<sequence>MRRRGASASEKSLGDKPASEKTSIEKSLGEKAAGNRICAAAILWDGSASENGVTTDIINGDGTVSLGSITFDQVGSYSYKAYEVAGNAEGWTYDSTVYNVTYTVTDDGAGVLGTSAFITTSDGTAADAVTFENVYTAPAPEPEPAKEEPKKPTIPNTGDATQTALPVGLAVAAVAVLAAAVVVRRKDRRSK</sequence>
<dbReference type="NCBIfam" id="TIGR01167">
    <property type="entry name" value="LPXTG_anchor"/>
    <property type="match status" value="1"/>
</dbReference>
<keyword evidence="10" id="KW-1185">Reference proteome</keyword>
<evidence type="ECO:0000256" key="5">
    <source>
        <dbReference type="SAM" id="MobiDB-lite"/>
    </source>
</evidence>
<protein>
    <recommendedName>
        <fullName evidence="11">Gram-positive cocci surface proteins LPxTG domain-containing protein</fullName>
    </recommendedName>
</protein>
<proteinExistence type="predicted"/>
<keyword evidence="6" id="KW-0812">Transmembrane</keyword>
<organism evidence="9 10">
    <name type="scientific">Tractidigestivibacter scatoligenes</name>
    <name type="common">Olsenella scatoligenes</name>
    <dbReference type="NCBI Taxonomy" id="1299998"/>
    <lineage>
        <taxon>Bacteria</taxon>
        <taxon>Bacillati</taxon>
        <taxon>Actinomycetota</taxon>
        <taxon>Coriobacteriia</taxon>
        <taxon>Coriobacteriales</taxon>
        <taxon>Atopobiaceae</taxon>
        <taxon>Tractidigestivibacter</taxon>
    </lineage>
</organism>
<keyword evidence="6" id="KW-0472">Membrane</keyword>
<feature type="compositionally biased region" description="Basic and acidic residues" evidence="5">
    <location>
        <begin position="12"/>
        <end position="26"/>
    </location>
</feature>
<evidence type="ECO:0000256" key="1">
    <source>
        <dbReference type="ARBA" id="ARBA00022512"/>
    </source>
</evidence>
<evidence type="ECO:0000259" key="8">
    <source>
        <dbReference type="Pfam" id="PF12892"/>
    </source>
</evidence>
<dbReference type="EMBL" id="LOJF01000001">
    <property type="protein sequence ID" value="KUH58858.1"/>
    <property type="molecule type" value="Genomic_DNA"/>
</dbReference>
<dbReference type="RefSeq" id="WP_153001524.1">
    <property type="nucleotide sequence ID" value="NZ_LOJF01000001.1"/>
</dbReference>
<dbReference type="AlphaFoldDB" id="A0A117J514"/>
<keyword evidence="1" id="KW-0134">Cell wall</keyword>
<evidence type="ECO:0000256" key="6">
    <source>
        <dbReference type="SAM" id="Phobius"/>
    </source>
</evidence>
<evidence type="ECO:0000256" key="2">
    <source>
        <dbReference type="ARBA" id="ARBA00022525"/>
    </source>
</evidence>
<gene>
    <name evidence="9" type="ORF">AUL39_00435</name>
</gene>
<reference evidence="9 10" key="1">
    <citation type="submission" date="2015-12" db="EMBL/GenBank/DDBJ databases">
        <title>Draft Genome Sequence of Olsenella scatoligenes SK9K4T; a Producer of 3-Methylindole- (skatole) and 4-Methylphenol- (p-cresol) Isolated from Pig Feces.</title>
        <authorList>
            <person name="Li X."/>
            <person name="Borg B."/>
            <person name="Canibe N."/>
        </authorList>
    </citation>
    <scope>NUCLEOTIDE SEQUENCE [LARGE SCALE GENOMIC DNA]</scope>
    <source>
        <strain evidence="9 10">SK9K4</strain>
    </source>
</reference>
<feature type="region of interest" description="Disordered" evidence="5">
    <location>
        <begin position="137"/>
        <end position="159"/>
    </location>
</feature>
<evidence type="ECO:0000256" key="4">
    <source>
        <dbReference type="ARBA" id="ARBA00023088"/>
    </source>
</evidence>
<evidence type="ECO:0000256" key="3">
    <source>
        <dbReference type="ARBA" id="ARBA00022729"/>
    </source>
</evidence>
<feature type="region of interest" description="Disordered" evidence="5">
    <location>
        <begin position="1"/>
        <end position="26"/>
    </location>
</feature>